<reference evidence="1 2" key="1">
    <citation type="submission" date="2023-05" db="EMBL/GenBank/DDBJ databases">
        <title>Marinobacter albus sp. nov., a marine bacterium isolated from sand in a coastal intertidal zone of huludao.</title>
        <authorList>
            <person name="Deng T."/>
        </authorList>
    </citation>
    <scope>NUCLEOTIDE SEQUENCE [LARGE SCALE GENOMIC DNA]</scope>
    <source>
        <strain evidence="1 2">M216</strain>
    </source>
</reference>
<evidence type="ECO:0000313" key="1">
    <source>
        <dbReference type="EMBL" id="MDK9558254.1"/>
    </source>
</evidence>
<accession>A0ABT7HCZ4</accession>
<evidence type="ECO:0000313" key="2">
    <source>
        <dbReference type="Proteomes" id="UP001223547"/>
    </source>
</evidence>
<proteinExistence type="predicted"/>
<keyword evidence="2" id="KW-1185">Reference proteome</keyword>
<dbReference type="EMBL" id="JASSQD010000001">
    <property type="protein sequence ID" value="MDK9558254.1"/>
    <property type="molecule type" value="Genomic_DNA"/>
</dbReference>
<organism evidence="1 2">
    <name type="scientific">Marinobacter albus</name>
    <dbReference type="NCBI Taxonomy" id="3030833"/>
    <lineage>
        <taxon>Bacteria</taxon>
        <taxon>Pseudomonadati</taxon>
        <taxon>Pseudomonadota</taxon>
        <taxon>Gammaproteobacteria</taxon>
        <taxon>Pseudomonadales</taxon>
        <taxon>Marinobacteraceae</taxon>
        <taxon>Marinobacter</taxon>
    </lineage>
</organism>
<comment type="caution">
    <text evidence="1">The sequence shown here is derived from an EMBL/GenBank/DDBJ whole genome shotgun (WGS) entry which is preliminary data.</text>
</comment>
<dbReference type="Proteomes" id="UP001223547">
    <property type="component" value="Unassembled WGS sequence"/>
</dbReference>
<name>A0ABT7HCZ4_9GAMM</name>
<sequence length="235" mass="26004">MDINQIVNDSSEEEVRAALSYFLQSYMTPAFGALPKNEVELIVLNVLEKLKAIDEEPELYELVSKLKVTRSKARGLIYDRELRRSSEEALDEKVKVLLKRPLIQKNGELYVLEVENPLVSDHLRSKVQKLGYVSDGSFSPSIVKLGLDAVAALIESYLTEQEKDEVKEALVAAGAPDTSFKGVIKATFKKVANKVASDTGEALMERASNFISPIIDAGIDLVTERAGELFEEAVE</sequence>
<protein>
    <submittedName>
        <fullName evidence="1">Uncharacterized protein</fullName>
    </submittedName>
</protein>
<gene>
    <name evidence="1" type="ORF">QQF73_11540</name>
</gene>
<dbReference type="RefSeq" id="WP_285368261.1">
    <property type="nucleotide sequence ID" value="NZ_JASSQD010000001.1"/>
</dbReference>